<keyword evidence="6" id="KW-1185">Reference proteome</keyword>
<dbReference type="CDD" id="cd22778">
    <property type="entry name" value="DPBB_CEPL-like"/>
    <property type="match status" value="1"/>
</dbReference>
<dbReference type="OrthoDB" id="4898945at2759"/>
<evidence type="ECO:0000256" key="1">
    <source>
        <dbReference type="ARBA" id="ARBA00004613"/>
    </source>
</evidence>
<evidence type="ECO:0000313" key="5">
    <source>
        <dbReference type="EMBL" id="KIY50654.1"/>
    </source>
</evidence>
<dbReference type="EMBL" id="KN881675">
    <property type="protein sequence ID" value="KIY50654.1"/>
    <property type="molecule type" value="Genomic_DNA"/>
</dbReference>
<dbReference type="SUPFAM" id="SSF50685">
    <property type="entry name" value="Barwin-like endoglucanases"/>
    <property type="match status" value="1"/>
</dbReference>
<dbReference type="Pfam" id="PF07249">
    <property type="entry name" value="Cerato-platanin"/>
    <property type="match status" value="1"/>
</dbReference>
<organism evidence="5 6">
    <name type="scientific">Fistulina hepatica ATCC 64428</name>
    <dbReference type="NCBI Taxonomy" id="1128425"/>
    <lineage>
        <taxon>Eukaryota</taxon>
        <taxon>Fungi</taxon>
        <taxon>Dikarya</taxon>
        <taxon>Basidiomycota</taxon>
        <taxon>Agaricomycotina</taxon>
        <taxon>Agaricomycetes</taxon>
        <taxon>Agaricomycetidae</taxon>
        <taxon>Agaricales</taxon>
        <taxon>Fistulinaceae</taxon>
        <taxon>Fistulina</taxon>
    </lineage>
</organism>
<reference evidence="5 6" key="1">
    <citation type="journal article" date="2015" name="Fungal Genet. Biol.">
        <title>Evolution of novel wood decay mechanisms in Agaricales revealed by the genome sequences of Fistulina hepatica and Cylindrobasidium torrendii.</title>
        <authorList>
            <person name="Floudas D."/>
            <person name="Held B.W."/>
            <person name="Riley R."/>
            <person name="Nagy L.G."/>
            <person name="Koehler G."/>
            <person name="Ransdell A.S."/>
            <person name="Younus H."/>
            <person name="Chow J."/>
            <person name="Chiniquy J."/>
            <person name="Lipzen A."/>
            <person name="Tritt A."/>
            <person name="Sun H."/>
            <person name="Haridas S."/>
            <person name="LaButti K."/>
            <person name="Ohm R.A."/>
            <person name="Kues U."/>
            <person name="Blanchette R.A."/>
            <person name="Grigoriev I.V."/>
            <person name="Minto R.E."/>
            <person name="Hibbett D.S."/>
        </authorList>
    </citation>
    <scope>NUCLEOTIDE SEQUENCE [LARGE SCALE GENOMIC DNA]</scope>
    <source>
        <strain evidence="5 6">ATCC 64428</strain>
    </source>
</reference>
<protein>
    <submittedName>
        <fullName evidence="5">Sm1 protein</fullName>
    </submittedName>
</protein>
<dbReference type="Gene3D" id="2.40.40.10">
    <property type="entry name" value="RlpA-like domain"/>
    <property type="match status" value="1"/>
</dbReference>
<feature type="chain" id="PRO_5002316336" evidence="4">
    <location>
        <begin position="20"/>
        <end position="140"/>
    </location>
</feature>
<evidence type="ECO:0000256" key="3">
    <source>
        <dbReference type="ARBA" id="ARBA00022525"/>
    </source>
</evidence>
<proteinExistence type="inferred from homology"/>
<comment type="similarity">
    <text evidence="2">Belongs to the cerato-platanin family.</text>
</comment>
<dbReference type="Proteomes" id="UP000054144">
    <property type="component" value="Unassembled WGS sequence"/>
</dbReference>
<accession>A0A0D7AHL2</accession>
<feature type="signal peptide" evidence="4">
    <location>
        <begin position="1"/>
        <end position="19"/>
    </location>
</feature>
<keyword evidence="4" id="KW-0732">Signal</keyword>
<gene>
    <name evidence="5" type="ORF">FISHEDRAFT_39249</name>
</gene>
<dbReference type="InterPro" id="IPR010829">
    <property type="entry name" value="Cerato-platanin"/>
</dbReference>
<sequence>MKFLAVFSALLAVATGAFAVSVTYDEAYDDASTSLTTVSCSDGTNGLITKGYSTFGSIPDFPYIGGADAIAGWNSANCGTCWTLYYSGTGLSVNVLAIDHAGSGFNIALETMNALTNNQAQDLGTIDVTATQVNASTCGL</sequence>
<evidence type="ECO:0000256" key="4">
    <source>
        <dbReference type="SAM" id="SignalP"/>
    </source>
</evidence>
<dbReference type="AlphaFoldDB" id="A0A0D7AHL2"/>
<comment type="subcellular location">
    <subcellularLocation>
        <location evidence="1">Secreted</location>
    </subcellularLocation>
</comment>
<keyword evidence="3" id="KW-0964">Secreted</keyword>
<dbReference type="InterPro" id="IPR036908">
    <property type="entry name" value="RlpA-like_sf"/>
</dbReference>
<dbReference type="SMR" id="A0A0D7AHL2"/>
<dbReference type="GO" id="GO:0005576">
    <property type="term" value="C:extracellular region"/>
    <property type="evidence" value="ECO:0007669"/>
    <property type="project" value="UniProtKB-SubCell"/>
</dbReference>
<name>A0A0D7AHL2_9AGAR</name>
<evidence type="ECO:0000256" key="2">
    <source>
        <dbReference type="ARBA" id="ARBA00010421"/>
    </source>
</evidence>
<evidence type="ECO:0000313" key="6">
    <source>
        <dbReference type="Proteomes" id="UP000054144"/>
    </source>
</evidence>